<feature type="domain" description="Lsr2 DNA-binding" evidence="4">
    <location>
        <begin position="83"/>
        <end position="118"/>
    </location>
</feature>
<evidence type="ECO:0000259" key="4">
    <source>
        <dbReference type="Pfam" id="PF23359"/>
    </source>
</evidence>
<dbReference type="RefSeq" id="WP_338887399.1">
    <property type="nucleotide sequence ID" value="NZ_CP147846.1"/>
</dbReference>
<dbReference type="InterPro" id="IPR024412">
    <property type="entry name" value="Lsr2_dim_dom"/>
</dbReference>
<proteinExistence type="predicted"/>
<dbReference type="Gene3D" id="3.30.60.230">
    <property type="entry name" value="Lsr2, dimerization domain"/>
    <property type="match status" value="1"/>
</dbReference>
<accession>A0ABZ2PHG0</accession>
<dbReference type="Pfam" id="PF23359">
    <property type="entry name" value="Lsr2_DNA-bd"/>
    <property type="match status" value="1"/>
</dbReference>
<feature type="region of interest" description="Disordered" evidence="2">
    <location>
        <begin position="63"/>
        <end position="82"/>
    </location>
</feature>
<protein>
    <submittedName>
        <fullName evidence="5">Lsr2 family protein</fullName>
    </submittedName>
</protein>
<name>A0ABZ2PHG0_9NOCA</name>
<dbReference type="EMBL" id="CP147846">
    <property type="protein sequence ID" value="WXG67685.1"/>
    <property type="molecule type" value="Genomic_DNA"/>
</dbReference>
<evidence type="ECO:0000259" key="3">
    <source>
        <dbReference type="Pfam" id="PF11774"/>
    </source>
</evidence>
<feature type="domain" description="Lsr2 dimerization" evidence="3">
    <location>
        <begin position="1"/>
        <end position="62"/>
    </location>
</feature>
<evidence type="ECO:0000313" key="6">
    <source>
        <dbReference type="Proteomes" id="UP001432000"/>
    </source>
</evidence>
<keyword evidence="1" id="KW-0238">DNA-binding</keyword>
<dbReference type="InterPro" id="IPR055370">
    <property type="entry name" value="Lsr2_DNA-bd"/>
</dbReference>
<reference evidence="5 6" key="1">
    <citation type="submission" date="2024-03" db="EMBL/GenBank/DDBJ databases">
        <title>Natural products discovery in diverse microorganisms through a two-stage MS feature dereplication strategy.</title>
        <authorList>
            <person name="Zhang R."/>
        </authorList>
    </citation>
    <scope>NUCLEOTIDE SEQUENCE [LARGE SCALE GENOMIC DNA]</scope>
    <source>
        <strain evidence="5 6">18930</strain>
    </source>
</reference>
<evidence type="ECO:0000313" key="5">
    <source>
        <dbReference type="EMBL" id="WXG67685.1"/>
    </source>
</evidence>
<evidence type="ECO:0000256" key="1">
    <source>
        <dbReference type="ARBA" id="ARBA00023125"/>
    </source>
</evidence>
<evidence type="ECO:0000256" key="2">
    <source>
        <dbReference type="SAM" id="MobiDB-lite"/>
    </source>
</evidence>
<dbReference type="Gene3D" id="4.10.320.10">
    <property type="entry name" value="E3-binding domain"/>
    <property type="match status" value="1"/>
</dbReference>
<dbReference type="Proteomes" id="UP001432000">
    <property type="component" value="Chromosome"/>
</dbReference>
<sequence>MATRTLIQLTDDIDDKEIPDGTGENITFSVNGAEYEIDLNDKNAKEFHRKLDYYIGYGTRTGGRKVRKASKGAGANAVAPKRDAAQTRVIREWAQANGYDVSPRGRLPLSVEEAFDAAH</sequence>
<keyword evidence="6" id="KW-1185">Reference proteome</keyword>
<dbReference type="Pfam" id="PF11774">
    <property type="entry name" value="Lsr2"/>
    <property type="match status" value="1"/>
</dbReference>
<dbReference type="InterPro" id="IPR042261">
    <property type="entry name" value="Lsr2-like_dimerization"/>
</dbReference>
<dbReference type="InterPro" id="IPR036625">
    <property type="entry name" value="E3-bd_dom_sf"/>
</dbReference>
<gene>
    <name evidence="5" type="ORF">WDS16_21035</name>
</gene>
<organism evidence="5 6">
    <name type="scientific">Rhodococcus sovatensis</name>
    <dbReference type="NCBI Taxonomy" id="1805840"/>
    <lineage>
        <taxon>Bacteria</taxon>
        <taxon>Bacillati</taxon>
        <taxon>Actinomycetota</taxon>
        <taxon>Actinomycetes</taxon>
        <taxon>Mycobacteriales</taxon>
        <taxon>Nocardiaceae</taxon>
        <taxon>Rhodococcus</taxon>
    </lineage>
</organism>